<keyword evidence="1" id="KW-0812">Transmembrane</keyword>
<reference evidence="2" key="1">
    <citation type="journal article" date="2020" name="bioRxiv">
        <title>A rank-normalized archaeal taxonomy based on genome phylogeny resolves widespread incomplete and uneven classifications.</title>
        <authorList>
            <person name="Rinke C."/>
            <person name="Chuvochina M."/>
            <person name="Mussig A.J."/>
            <person name="Chaumeil P.-A."/>
            <person name="Waite D.W."/>
            <person name="Whitman W.B."/>
            <person name="Parks D.H."/>
            <person name="Hugenholtz P."/>
        </authorList>
    </citation>
    <scope>NUCLEOTIDE SEQUENCE</scope>
    <source>
        <strain evidence="2">UBA8876</strain>
    </source>
</reference>
<comment type="caution">
    <text evidence="2">The sequence shown here is derived from an EMBL/GenBank/DDBJ whole genome shotgun (WGS) entry which is preliminary data.</text>
</comment>
<name>A0A832W966_9EURY</name>
<keyword evidence="1" id="KW-1133">Transmembrane helix</keyword>
<dbReference type="Proteomes" id="UP000600774">
    <property type="component" value="Unassembled WGS sequence"/>
</dbReference>
<evidence type="ECO:0000256" key="1">
    <source>
        <dbReference type="SAM" id="Phobius"/>
    </source>
</evidence>
<evidence type="ECO:0000313" key="3">
    <source>
        <dbReference type="Proteomes" id="UP000600774"/>
    </source>
</evidence>
<protein>
    <submittedName>
        <fullName evidence="2">Uncharacterized protein</fullName>
    </submittedName>
</protein>
<accession>A0A832W966</accession>
<gene>
    <name evidence="2" type="ORF">HA338_05030</name>
</gene>
<feature type="transmembrane region" description="Helical" evidence="1">
    <location>
        <begin position="5"/>
        <end position="25"/>
    </location>
</feature>
<dbReference type="AlphaFoldDB" id="A0A832W966"/>
<dbReference type="OMA" id="GYLINKG"/>
<dbReference type="RefSeq" id="WP_011023509.1">
    <property type="nucleotide sequence ID" value="NZ_DUJU01000056.1"/>
</dbReference>
<dbReference type="GeneID" id="1475493"/>
<proteinExistence type="predicted"/>
<keyword evidence="1" id="KW-0472">Membrane</keyword>
<dbReference type="EMBL" id="DUJU01000056">
    <property type="protein sequence ID" value="HIH93411.1"/>
    <property type="molecule type" value="Genomic_DNA"/>
</dbReference>
<evidence type="ECO:0000313" key="2">
    <source>
        <dbReference type="EMBL" id="HIH93411.1"/>
    </source>
</evidence>
<organism evidence="2 3">
    <name type="scientific">Methanosarcina acetivorans</name>
    <dbReference type="NCBI Taxonomy" id="2214"/>
    <lineage>
        <taxon>Archaea</taxon>
        <taxon>Methanobacteriati</taxon>
        <taxon>Methanobacteriota</taxon>
        <taxon>Stenosarchaea group</taxon>
        <taxon>Methanomicrobia</taxon>
        <taxon>Methanosarcinales</taxon>
        <taxon>Methanosarcinaceae</taxon>
        <taxon>Methanosarcina</taxon>
    </lineage>
</organism>
<sequence>MKKNVLITLSAAFLILLLGIFWYYGTGTDVHIAEMNASPIGVHESGQLDIVLQNNGSMPVDVWIEAENTYVGSDGVAHPNSGLLIPSDSEDPWDVNFVSHETPIHLLPGNNSVSVWIGYVLPGEYPVKVKVLGDGRILDEGTYLVEIPTPEIPENLSLKLEYEIESRKIESRNTSDVYRIYGYLINKGSGSAEDIPVNLTVTDERTGELVFASSELYDVGEYTKTPLWTWPDYPYAVVEIAHGNPSGESYMPVKNVVVGKSGDRFLINVSSTWQNGSTSAELLLPPGEERR</sequence>